<dbReference type="InterPro" id="IPR011040">
    <property type="entry name" value="Sialidase"/>
</dbReference>
<gene>
    <name evidence="2" type="ORF">IDH45_26385</name>
</gene>
<evidence type="ECO:0000313" key="2">
    <source>
        <dbReference type="EMBL" id="MBD2865515.1"/>
    </source>
</evidence>
<dbReference type="PANTHER" id="PTHR43752">
    <property type="entry name" value="BNR/ASP-BOX REPEAT FAMILY PROTEIN"/>
    <property type="match status" value="1"/>
</dbReference>
<dbReference type="EMBL" id="JACXJA010000043">
    <property type="protein sequence ID" value="MBD2865515.1"/>
    <property type="molecule type" value="Genomic_DNA"/>
</dbReference>
<dbReference type="Proteomes" id="UP000639396">
    <property type="component" value="Unassembled WGS sequence"/>
</dbReference>
<dbReference type="Gene3D" id="2.120.10.10">
    <property type="match status" value="1"/>
</dbReference>
<protein>
    <submittedName>
        <fullName evidence="2">Exo-alpha-sialidase</fullName>
    </submittedName>
</protein>
<dbReference type="PANTHER" id="PTHR43752:SF2">
    <property type="entry name" value="BNR_ASP-BOX REPEAT FAMILY PROTEIN"/>
    <property type="match status" value="1"/>
</dbReference>
<evidence type="ECO:0000313" key="3">
    <source>
        <dbReference type="Proteomes" id="UP000639396"/>
    </source>
</evidence>
<keyword evidence="3" id="KW-1185">Reference proteome</keyword>
<sequence length="349" mass="38306">MGFEVRLQEHLFEDEVPFESCHASTLIVLPNGHILAAWFGGTREGADDVAIWLSRREEDGWQEPIKIADEASEPHWNPVLFRDGEGKVWLFYKVGKEIRSWRTMYRVSGDDGYTWSETAILVEGDSGGRGPVKNKPIILQDGTWVAPASIELDTWDAFADLSYDNGKTWTVGNKISLPPAQSAAASAPVLSSTAAASDTPVPPVPAASFQGIGVIQPTLWESEPGQVHMLLRSTIGLTCRSDSEDGGKTWTDAYATDLPNNNSGLDLVRLDSGVLAVVYNPVGQNWGKRTPIVISLSRDNGSTWGETFVLEDAPGEYSYPAIVAAGEEVYVTYTWKRKRIVFWKLSVTS</sequence>
<evidence type="ECO:0000259" key="1">
    <source>
        <dbReference type="Pfam" id="PF13088"/>
    </source>
</evidence>
<organism evidence="2 3">
    <name type="scientific">Paenibacillus oceani</name>
    <dbReference type="NCBI Taxonomy" id="2772510"/>
    <lineage>
        <taxon>Bacteria</taxon>
        <taxon>Bacillati</taxon>
        <taxon>Bacillota</taxon>
        <taxon>Bacilli</taxon>
        <taxon>Bacillales</taxon>
        <taxon>Paenibacillaceae</taxon>
        <taxon>Paenibacillus</taxon>
    </lineage>
</organism>
<dbReference type="AlphaFoldDB" id="A0A927CDA3"/>
<proteinExistence type="predicted"/>
<dbReference type="RefSeq" id="WP_190931137.1">
    <property type="nucleotide sequence ID" value="NZ_JACXJA010000043.1"/>
</dbReference>
<feature type="domain" description="Sialidase" evidence="1">
    <location>
        <begin position="32"/>
        <end position="330"/>
    </location>
</feature>
<comment type="caution">
    <text evidence="2">The sequence shown here is derived from an EMBL/GenBank/DDBJ whole genome shotgun (WGS) entry which is preliminary data.</text>
</comment>
<dbReference type="SUPFAM" id="SSF50939">
    <property type="entry name" value="Sialidases"/>
    <property type="match status" value="1"/>
</dbReference>
<dbReference type="Pfam" id="PF13088">
    <property type="entry name" value="BNR_2"/>
    <property type="match status" value="1"/>
</dbReference>
<accession>A0A927CDA3</accession>
<name>A0A927CDA3_9BACL</name>
<reference evidence="2" key="1">
    <citation type="submission" date="2020-09" db="EMBL/GenBank/DDBJ databases">
        <title>A novel bacterium of genus Paenibacillus, isolated from South China Sea.</title>
        <authorList>
            <person name="Huang H."/>
            <person name="Mo K."/>
            <person name="Hu Y."/>
        </authorList>
    </citation>
    <scope>NUCLEOTIDE SEQUENCE</scope>
    <source>
        <strain evidence="2">IB182363</strain>
    </source>
</reference>
<dbReference type="InterPro" id="IPR036278">
    <property type="entry name" value="Sialidase_sf"/>
</dbReference>
<dbReference type="CDD" id="cd15482">
    <property type="entry name" value="Sialidase_non-viral"/>
    <property type="match status" value="1"/>
</dbReference>